<dbReference type="PANTHER" id="PTHR34821">
    <property type="entry name" value="INNER MEMBRANE PROTEIN YDCZ"/>
    <property type="match status" value="1"/>
</dbReference>
<gene>
    <name evidence="2" type="ORF">SAMN04488238_10272</name>
</gene>
<evidence type="ECO:0000313" key="2">
    <source>
        <dbReference type="EMBL" id="SDW43826.1"/>
    </source>
</evidence>
<dbReference type="RefSeq" id="WP_092885548.1">
    <property type="nucleotide sequence ID" value="NZ_CP061498.1"/>
</dbReference>
<organism evidence="2 3">
    <name type="scientific">Roseicitreum antarcticum</name>
    <dbReference type="NCBI Taxonomy" id="564137"/>
    <lineage>
        <taxon>Bacteria</taxon>
        <taxon>Pseudomonadati</taxon>
        <taxon>Pseudomonadota</taxon>
        <taxon>Alphaproteobacteria</taxon>
        <taxon>Rhodobacterales</taxon>
        <taxon>Paracoccaceae</taxon>
        <taxon>Roseicitreum</taxon>
    </lineage>
</organism>
<dbReference type="GO" id="GO:0005886">
    <property type="term" value="C:plasma membrane"/>
    <property type="evidence" value="ECO:0007669"/>
    <property type="project" value="TreeGrafter"/>
</dbReference>
<feature type="transmembrane region" description="Helical" evidence="1">
    <location>
        <begin position="36"/>
        <end position="57"/>
    </location>
</feature>
<keyword evidence="1" id="KW-1133">Transmembrane helix</keyword>
<proteinExistence type="predicted"/>
<dbReference type="InterPro" id="IPR006750">
    <property type="entry name" value="YdcZ"/>
</dbReference>
<dbReference type="Proteomes" id="UP000198539">
    <property type="component" value="Unassembled WGS sequence"/>
</dbReference>
<dbReference type="AlphaFoldDB" id="A0A1H2TIJ3"/>
<feature type="transmembrane region" description="Helical" evidence="1">
    <location>
        <begin position="93"/>
        <end position="112"/>
    </location>
</feature>
<dbReference type="Pfam" id="PF04657">
    <property type="entry name" value="DMT_YdcZ"/>
    <property type="match status" value="1"/>
</dbReference>
<dbReference type="STRING" id="564137.SAMN04488238_10272"/>
<protein>
    <submittedName>
        <fullName evidence="2">Transporter family-2 protein</fullName>
    </submittedName>
</protein>
<dbReference type="EMBL" id="FNOM01000002">
    <property type="protein sequence ID" value="SDW43826.1"/>
    <property type="molecule type" value="Genomic_DNA"/>
</dbReference>
<dbReference type="OrthoDB" id="7851303at2"/>
<reference evidence="2 3" key="1">
    <citation type="submission" date="2016-10" db="EMBL/GenBank/DDBJ databases">
        <authorList>
            <person name="de Groot N.N."/>
        </authorList>
    </citation>
    <scope>NUCLEOTIDE SEQUENCE [LARGE SCALE GENOMIC DNA]</scope>
    <source>
        <strain evidence="2 3">CGMCC 1.8894</strain>
    </source>
</reference>
<keyword evidence="1" id="KW-0472">Membrane</keyword>
<keyword evidence="3" id="KW-1185">Reference proteome</keyword>
<keyword evidence="1" id="KW-0812">Transmembrane</keyword>
<evidence type="ECO:0000256" key="1">
    <source>
        <dbReference type="SAM" id="Phobius"/>
    </source>
</evidence>
<evidence type="ECO:0000313" key="3">
    <source>
        <dbReference type="Proteomes" id="UP000198539"/>
    </source>
</evidence>
<feature type="transmembrane region" description="Helical" evidence="1">
    <location>
        <begin position="64"/>
        <end position="87"/>
    </location>
</feature>
<feature type="transmembrane region" description="Helical" evidence="1">
    <location>
        <begin position="119"/>
        <end position="138"/>
    </location>
</feature>
<dbReference type="PANTHER" id="PTHR34821:SF2">
    <property type="entry name" value="INNER MEMBRANE PROTEIN YDCZ"/>
    <property type="match status" value="1"/>
</dbReference>
<accession>A0A1H2TIJ3</accession>
<name>A0A1H2TIJ3_9RHOB</name>
<sequence>MIYFISLAVLGGIMISLSRQLNGRLSMSTGAMMASFWNHVVGFLVLTALGIGGAFVFQTDLGTVPLWAWLGGPVGVIFIAAGSWLIVRIGATATALMVISGQMVGGVVLDMMRGTERSLLLDGLGIALMLAGVTLSVLRKQND</sequence>